<evidence type="ECO:0000256" key="1">
    <source>
        <dbReference type="SAM" id="Phobius"/>
    </source>
</evidence>
<protein>
    <submittedName>
        <fullName evidence="2">Uncharacterized protein</fullName>
    </submittedName>
</protein>
<accession>A0A0C7PAC8</accession>
<sequence length="207" mass="24206">MKNNEIKKVFDKIKLNDSMKSRILENVYNELNTNEKSQKNKFNILYLKHRKSLTTLAASLVLIFGLFLYNENKLDNIQNLSRSSEPLNKSVSRSRGNIKYNEFNINILKDNTVKVEIKNDENDKVFKEITDKKSINNLLELLQESKEKDLSSQNYNDFKNTGKIITLSFVTKDNLISYIKINLDLNIACINEKYYNVLPEMIKIINK</sequence>
<dbReference type="EMBL" id="CEKZ01000003">
    <property type="protein sequence ID" value="CEQ03559.1"/>
    <property type="molecule type" value="Genomic_DNA"/>
</dbReference>
<gene>
    <name evidence="2" type="ORF">R28058_12921</name>
</gene>
<dbReference type="OrthoDB" id="9925074at2"/>
<evidence type="ECO:0000313" key="3">
    <source>
        <dbReference type="Proteomes" id="UP000049127"/>
    </source>
</evidence>
<evidence type="ECO:0000313" key="2">
    <source>
        <dbReference type="EMBL" id="CEQ03559.1"/>
    </source>
</evidence>
<name>A0A0C7PAC8_PARSO</name>
<dbReference type="AlphaFoldDB" id="A0A0C7PAC8"/>
<keyword evidence="1" id="KW-0472">Membrane</keyword>
<organism evidence="2 3">
    <name type="scientific">Paraclostridium sordellii</name>
    <name type="common">Clostridium sordellii</name>
    <dbReference type="NCBI Taxonomy" id="1505"/>
    <lineage>
        <taxon>Bacteria</taxon>
        <taxon>Bacillati</taxon>
        <taxon>Bacillota</taxon>
        <taxon>Clostridia</taxon>
        <taxon>Peptostreptococcales</taxon>
        <taxon>Peptostreptococcaceae</taxon>
        <taxon>Paraclostridium</taxon>
    </lineage>
</organism>
<reference evidence="3" key="1">
    <citation type="submission" date="2015-01" db="EMBL/GenBank/DDBJ databases">
        <authorList>
            <person name="Aslett M.A."/>
            <person name="De Silva N."/>
        </authorList>
    </citation>
    <scope>NUCLEOTIDE SEQUENCE [LARGE SCALE GENOMIC DNA]</scope>
    <source>
        <strain evidence="3">R28058</strain>
    </source>
</reference>
<feature type="transmembrane region" description="Helical" evidence="1">
    <location>
        <begin position="52"/>
        <end position="69"/>
    </location>
</feature>
<dbReference type="Proteomes" id="UP000049127">
    <property type="component" value="Unassembled WGS sequence"/>
</dbReference>
<proteinExistence type="predicted"/>
<keyword evidence="1" id="KW-1133">Transmembrane helix</keyword>
<dbReference type="RefSeq" id="WP_055333589.1">
    <property type="nucleotide sequence ID" value="NZ_CDNF01000003.1"/>
</dbReference>
<keyword evidence="1" id="KW-0812">Transmembrane</keyword>